<feature type="chain" id="PRO_5017548219" evidence="1">
    <location>
        <begin position="19"/>
        <end position="383"/>
    </location>
</feature>
<dbReference type="AlphaFoldDB" id="A0A3E1F0Z6"/>
<evidence type="ECO:0000256" key="1">
    <source>
        <dbReference type="SAM" id="SignalP"/>
    </source>
</evidence>
<dbReference type="RefSeq" id="WP_116879338.1">
    <property type="nucleotide sequence ID" value="NZ_QURB01000001.1"/>
</dbReference>
<gene>
    <name evidence="2" type="ORF">DXU93_00780</name>
</gene>
<organism evidence="2 3">
    <name type="scientific">Brumimicrobium aurantiacum</name>
    <dbReference type="NCBI Taxonomy" id="1737063"/>
    <lineage>
        <taxon>Bacteria</taxon>
        <taxon>Pseudomonadati</taxon>
        <taxon>Bacteroidota</taxon>
        <taxon>Flavobacteriia</taxon>
        <taxon>Flavobacteriales</taxon>
        <taxon>Crocinitomicaceae</taxon>
        <taxon>Brumimicrobium</taxon>
    </lineage>
</organism>
<dbReference type="Proteomes" id="UP000257127">
    <property type="component" value="Unassembled WGS sequence"/>
</dbReference>
<reference evidence="2 3" key="1">
    <citation type="submission" date="2018-08" db="EMBL/GenBank/DDBJ databases">
        <title>The draft genome squence of Brumimicrobium sp. N62.</title>
        <authorList>
            <person name="Du Z.-J."/>
            <person name="Luo H.-R."/>
        </authorList>
    </citation>
    <scope>NUCLEOTIDE SEQUENCE [LARGE SCALE GENOMIC DNA]</scope>
    <source>
        <strain evidence="2 3">N62</strain>
    </source>
</reference>
<proteinExistence type="predicted"/>
<feature type="signal peptide" evidence="1">
    <location>
        <begin position="1"/>
        <end position="18"/>
    </location>
</feature>
<name>A0A3E1F0Z6_9FLAO</name>
<dbReference type="OrthoDB" id="892490at2"/>
<accession>A0A3E1F0Z6</accession>
<keyword evidence="1" id="KW-0732">Signal</keyword>
<sequence>MKPYLITLLCIFTFCSYAQITIQTEYSNGLPNSNCIAEIDAEIIAVSNRKGKLVLENKYRNQEVLIKDLVTEIQWKFTVNQDTTIITQDIQLLDEVEIKPIDKVKLSKELFKVNQDRLPERLHIGGELYFAELYIIHHKDTTRLSDTLVEIFKCNVFIEDAFGEYAIFYKDPVKLQYGDFIVLTEDVYSNLENTLIPHKNVLSSIVNGISFDRFEVNKYRKLNSKLAINKNTNELQFFSADTTHFIFNTIGNEYKQSYDKSDSTYLFLSSFYKQGDPSKNILSFPFTHVEYSNPNKNYKEAYLTEELEIVMNLDLQGTRLNFKNSYFSYFDIDSVYTSKQAINAYEKTESLEKLIQETDVNSEEVKIRPKKIPLRFPEGILFR</sequence>
<protein>
    <submittedName>
        <fullName evidence="2">Uncharacterized protein</fullName>
    </submittedName>
</protein>
<dbReference type="EMBL" id="QURB01000001">
    <property type="protein sequence ID" value="RFC55501.1"/>
    <property type="molecule type" value="Genomic_DNA"/>
</dbReference>
<keyword evidence="3" id="KW-1185">Reference proteome</keyword>
<comment type="caution">
    <text evidence="2">The sequence shown here is derived from an EMBL/GenBank/DDBJ whole genome shotgun (WGS) entry which is preliminary data.</text>
</comment>
<evidence type="ECO:0000313" key="2">
    <source>
        <dbReference type="EMBL" id="RFC55501.1"/>
    </source>
</evidence>
<evidence type="ECO:0000313" key="3">
    <source>
        <dbReference type="Proteomes" id="UP000257127"/>
    </source>
</evidence>